<feature type="region of interest" description="Disordered" evidence="1">
    <location>
        <begin position="151"/>
        <end position="186"/>
    </location>
</feature>
<gene>
    <name evidence="2" type="ORF">OsI_15421</name>
</gene>
<reference evidence="2 3" key="1">
    <citation type="journal article" date="2005" name="PLoS Biol.">
        <title>The genomes of Oryza sativa: a history of duplications.</title>
        <authorList>
            <person name="Yu J."/>
            <person name="Wang J."/>
            <person name="Lin W."/>
            <person name="Li S."/>
            <person name="Li H."/>
            <person name="Zhou J."/>
            <person name="Ni P."/>
            <person name="Dong W."/>
            <person name="Hu S."/>
            <person name="Zeng C."/>
            <person name="Zhang J."/>
            <person name="Zhang Y."/>
            <person name="Li R."/>
            <person name="Xu Z."/>
            <person name="Li S."/>
            <person name="Li X."/>
            <person name="Zheng H."/>
            <person name="Cong L."/>
            <person name="Lin L."/>
            <person name="Yin J."/>
            <person name="Geng J."/>
            <person name="Li G."/>
            <person name="Shi J."/>
            <person name="Liu J."/>
            <person name="Lv H."/>
            <person name="Li J."/>
            <person name="Wang J."/>
            <person name="Deng Y."/>
            <person name="Ran L."/>
            <person name="Shi X."/>
            <person name="Wang X."/>
            <person name="Wu Q."/>
            <person name="Li C."/>
            <person name="Ren X."/>
            <person name="Wang J."/>
            <person name="Wang X."/>
            <person name="Li D."/>
            <person name="Liu D."/>
            <person name="Zhang X."/>
            <person name="Ji Z."/>
            <person name="Zhao W."/>
            <person name="Sun Y."/>
            <person name="Zhang Z."/>
            <person name="Bao J."/>
            <person name="Han Y."/>
            <person name="Dong L."/>
            <person name="Ji J."/>
            <person name="Chen P."/>
            <person name="Wu S."/>
            <person name="Liu J."/>
            <person name="Xiao Y."/>
            <person name="Bu D."/>
            <person name="Tan J."/>
            <person name="Yang L."/>
            <person name="Ye C."/>
            <person name="Zhang J."/>
            <person name="Xu J."/>
            <person name="Zhou Y."/>
            <person name="Yu Y."/>
            <person name="Zhang B."/>
            <person name="Zhuang S."/>
            <person name="Wei H."/>
            <person name="Liu B."/>
            <person name="Lei M."/>
            <person name="Yu H."/>
            <person name="Li Y."/>
            <person name="Xu H."/>
            <person name="Wei S."/>
            <person name="He X."/>
            <person name="Fang L."/>
            <person name="Zhang Z."/>
            <person name="Zhang Y."/>
            <person name="Huang X."/>
            <person name="Su Z."/>
            <person name="Tong W."/>
            <person name="Li J."/>
            <person name="Tong Z."/>
            <person name="Li S."/>
            <person name="Ye J."/>
            <person name="Wang L."/>
            <person name="Fang L."/>
            <person name="Lei T."/>
            <person name="Chen C."/>
            <person name="Chen H."/>
            <person name="Xu Z."/>
            <person name="Li H."/>
            <person name="Huang H."/>
            <person name="Zhang F."/>
            <person name="Xu H."/>
            <person name="Li N."/>
            <person name="Zhao C."/>
            <person name="Li S."/>
            <person name="Dong L."/>
            <person name="Huang Y."/>
            <person name="Li L."/>
            <person name="Xi Y."/>
            <person name="Qi Q."/>
            <person name="Li W."/>
            <person name="Zhang B."/>
            <person name="Hu W."/>
            <person name="Zhang Y."/>
            <person name="Tian X."/>
            <person name="Jiao Y."/>
            <person name="Liang X."/>
            <person name="Jin J."/>
            <person name="Gao L."/>
            <person name="Zheng W."/>
            <person name="Hao B."/>
            <person name="Liu S."/>
            <person name="Wang W."/>
            <person name="Yuan L."/>
            <person name="Cao M."/>
            <person name="McDermott J."/>
            <person name="Samudrala R."/>
            <person name="Wang J."/>
            <person name="Wong G.K."/>
            <person name="Yang H."/>
        </authorList>
    </citation>
    <scope>NUCLEOTIDE SEQUENCE [LARGE SCALE GENOMIC DNA]</scope>
    <source>
        <strain evidence="3">cv. 93-11</strain>
    </source>
</reference>
<evidence type="ECO:0000313" key="2">
    <source>
        <dbReference type="EMBL" id="EEC77045.1"/>
    </source>
</evidence>
<keyword evidence="3" id="KW-1185">Reference proteome</keyword>
<evidence type="ECO:0000256" key="1">
    <source>
        <dbReference type="SAM" id="MobiDB-lite"/>
    </source>
</evidence>
<dbReference type="Gramene" id="BGIOSGA016154-TA">
    <property type="protein sequence ID" value="BGIOSGA016154-PA"/>
    <property type="gene ID" value="BGIOSGA016154"/>
</dbReference>
<feature type="compositionally biased region" description="Gly residues" evidence="1">
    <location>
        <begin position="99"/>
        <end position="111"/>
    </location>
</feature>
<name>B8ASG5_ORYSI</name>
<proteinExistence type="predicted"/>
<sequence>MCRWWEANEDEESPVGPPRARSLLAAMSLSACRRCQADGEGESLVSPLLARSMPAAGSLSTRHPWGGRRLRVAEGKREGRVAEEARGEGAEGRRRGGRVGRGGCSRGGGPRRQGARPTVVGVGVDVKGKHVQRRRRHSSSRDHLVAVCHGWCGTPLTRGSPTGARTGDVSHPTTSTGPGPVGEVGE</sequence>
<feature type="compositionally biased region" description="Basic and acidic residues" evidence="1">
    <location>
        <begin position="83"/>
        <end position="94"/>
    </location>
</feature>
<evidence type="ECO:0000313" key="3">
    <source>
        <dbReference type="Proteomes" id="UP000007015"/>
    </source>
</evidence>
<dbReference type="AlphaFoldDB" id="B8ASG5"/>
<feature type="region of interest" description="Disordered" evidence="1">
    <location>
        <begin position="83"/>
        <end position="116"/>
    </location>
</feature>
<dbReference type="HOGENOM" id="CLU_1456736_0_0_1"/>
<dbReference type="EMBL" id="CM000129">
    <property type="protein sequence ID" value="EEC77045.1"/>
    <property type="molecule type" value="Genomic_DNA"/>
</dbReference>
<protein>
    <submittedName>
        <fullName evidence="2">Uncharacterized protein</fullName>
    </submittedName>
</protein>
<dbReference type="PROSITE" id="PS51257">
    <property type="entry name" value="PROKAR_LIPOPROTEIN"/>
    <property type="match status" value="1"/>
</dbReference>
<organism evidence="2 3">
    <name type="scientific">Oryza sativa subsp. indica</name>
    <name type="common">Rice</name>
    <dbReference type="NCBI Taxonomy" id="39946"/>
    <lineage>
        <taxon>Eukaryota</taxon>
        <taxon>Viridiplantae</taxon>
        <taxon>Streptophyta</taxon>
        <taxon>Embryophyta</taxon>
        <taxon>Tracheophyta</taxon>
        <taxon>Spermatophyta</taxon>
        <taxon>Magnoliopsida</taxon>
        <taxon>Liliopsida</taxon>
        <taxon>Poales</taxon>
        <taxon>Poaceae</taxon>
        <taxon>BOP clade</taxon>
        <taxon>Oryzoideae</taxon>
        <taxon>Oryzeae</taxon>
        <taxon>Oryzinae</taxon>
        <taxon>Oryza</taxon>
        <taxon>Oryza sativa</taxon>
    </lineage>
</organism>
<accession>B8ASG5</accession>
<dbReference type="Proteomes" id="UP000007015">
    <property type="component" value="Chromosome 4"/>
</dbReference>